<dbReference type="Proteomes" id="UP001141806">
    <property type="component" value="Unassembled WGS sequence"/>
</dbReference>
<proteinExistence type="predicted"/>
<organism evidence="2 3">
    <name type="scientific">Protea cynaroides</name>
    <dbReference type="NCBI Taxonomy" id="273540"/>
    <lineage>
        <taxon>Eukaryota</taxon>
        <taxon>Viridiplantae</taxon>
        <taxon>Streptophyta</taxon>
        <taxon>Embryophyta</taxon>
        <taxon>Tracheophyta</taxon>
        <taxon>Spermatophyta</taxon>
        <taxon>Magnoliopsida</taxon>
        <taxon>Proteales</taxon>
        <taxon>Proteaceae</taxon>
        <taxon>Protea</taxon>
    </lineage>
</organism>
<dbReference type="AlphaFoldDB" id="A0A9Q0QWQ3"/>
<feature type="compositionally biased region" description="Acidic residues" evidence="1">
    <location>
        <begin position="97"/>
        <end position="107"/>
    </location>
</feature>
<evidence type="ECO:0000313" key="2">
    <source>
        <dbReference type="EMBL" id="KAJ4974833.1"/>
    </source>
</evidence>
<keyword evidence="3" id="KW-1185">Reference proteome</keyword>
<feature type="region of interest" description="Disordered" evidence="1">
    <location>
        <begin position="79"/>
        <end position="112"/>
    </location>
</feature>
<gene>
    <name evidence="2" type="ORF">NE237_008007</name>
</gene>
<evidence type="ECO:0000256" key="1">
    <source>
        <dbReference type="SAM" id="MobiDB-lite"/>
    </source>
</evidence>
<protein>
    <submittedName>
        <fullName evidence="2">Uncharacterized protein</fullName>
    </submittedName>
</protein>
<accession>A0A9Q0QWQ3</accession>
<name>A0A9Q0QWQ3_9MAGN</name>
<comment type="caution">
    <text evidence="2">The sequence shown here is derived from an EMBL/GenBank/DDBJ whole genome shotgun (WGS) entry which is preliminary data.</text>
</comment>
<sequence length="147" mass="15579">MSVAGPQDSTDLQLVPQSIAIRIRSIYVSILGRIYPPRTICLGGSEVKGSEIVVLVLEGKSTIFGTFALVVLRRQGKGVESMLDDDGGDGGSKEDKESDEYDEEGGEGEVGVFTSAGGGRRVEFVDDVHKATEDVGRAKKISSLSAM</sequence>
<reference evidence="2" key="1">
    <citation type="journal article" date="2023" name="Plant J.">
        <title>The genome of the king protea, Protea cynaroides.</title>
        <authorList>
            <person name="Chang J."/>
            <person name="Duong T.A."/>
            <person name="Schoeman C."/>
            <person name="Ma X."/>
            <person name="Roodt D."/>
            <person name="Barker N."/>
            <person name="Li Z."/>
            <person name="Van de Peer Y."/>
            <person name="Mizrachi E."/>
        </authorList>
    </citation>
    <scope>NUCLEOTIDE SEQUENCE</scope>
    <source>
        <tissue evidence="2">Young leaves</tissue>
    </source>
</reference>
<dbReference type="EMBL" id="JAMYWD010000004">
    <property type="protein sequence ID" value="KAJ4974833.1"/>
    <property type="molecule type" value="Genomic_DNA"/>
</dbReference>
<evidence type="ECO:0000313" key="3">
    <source>
        <dbReference type="Proteomes" id="UP001141806"/>
    </source>
</evidence>